<feature type="region of interest" description="Disordered" evidence="1">
    <location>
        <begin position="1"/>
        <end position="23"/>
    </location>
</feature>
<accession>A0ABC8UHG7</accession>
<evidence type="ECO:0000313" key="2">
    <source>
        <dbReference type="EMBL" id="CAK9180471.1"/>
    </source>
</evidence>
<protein>
    <submittedName>
        <fullName evidence="2">Uncharacterized protein</fullName>
    </submittedName>
</protein>
<reference evidence="2 3" key="1">
    <citation type="submission" date="2024-02" db="EMBL/GenBank/DDBJ databases">
        <authorList>
            <person name="Vignale AGUSTIN F."/>
            <person name="Sosa J E."/>
            <person name="Modenutti C."/>
        </authorList>
    </citation>
    <scope>NUCLEOTIDE SEQUENCE [LARGE SCALE GENOMIC DNA]</scope>
</reference>
<evidence type="ECO:0000256" key="1">
    <source>
        <dbReference type="SAM" id="MobiDB-lite"/>
    </source>
</evidence>
<keyword evidence="3" id="KW-1185">Reference proteome</keyword>
<proteinExistence type="predicted"/>
<gene>
    <name evidence="2" type="ORF">ILEXP_LOCUS50471</name>
</gene>
<evidence type="ECO:0000313" key="3">
    <source>
        <dbReference type="Proteomes" id="UP001642360"/>
    </source>
</evidence>
<dbReference type="AlphaFoldDB" id="A0ABC8UHG7"/>
<dbReference type="Proteomes" id="UP001642360">
    <property type="component" value="Unassembled WGS sequence"/>
</dbReference>
<dbReference type="EMBL" id="CAUOFW020007725">
    <property type="protein sequence ID" value="CAK9180471.1"/>
    <property type="molecule type" value="Genomic_DNA"/>
</dbReference>
<sequence>MSDNGFRESEREQSSDSSSYKVDPGIPASLAWQRKLNYTPNTPSQFALTYRDIIQMKAHFAVGMVESSSSSREIFLSGQ</sequence>
<organism evidence="2 3">
    <name type="scientific">Ilex paraguariensis</name>
    <name type="common">yerba mate</name>
    <dbReference type="NCBI Taxonomy" id="185542"/>
    <lineage>
        <taxon>Eukaryota</taxon>
        <taxon>Viridiplantae</taxon>
        <taxon>Streptophyta</taxon>
        <taxon>Embryophyta</taxon>
        <taxon>Tracheophyta</taxon>
        <taxon>Spermatophyta</taxon>
        <taxon>Magnoliopsida</taxon>
        <taxon>eudicotyledons</taxon>
        <taxon>Gunneridae</taxon>
        <taxon>Pentapetalae</taxon>
        <taxon>asterids</taxon>
        <taxon>campanulids</taxon>
        <taxon>Aquifoliales</taxon>
        <taxon>Aquifoliaceae</taxon>
        <taxon>Ilex</taxon>
    </lineage>
</organism>
<feature type="compositionally biased region" description="Basic and acidic residues" evidence="1">
    <location>
        <begin position="1"/>
        <end position="14"/>
    </location>
</feature>
<name>A0ABC8UHG7_9AQUA</name>
<comment type="caution">
    <text evidence="2">The sequence shown here is derived from an EMBL/GenBank/DDBJ whole genome shotgun (WGS) entry which is preliminary data.</text>
</comment>